<protein>
    <recommendedName>
        <fullName evidence="3">F-box domain-containing protein</fullName>
    </recommendedName>
</protein>
<reference evidence="1 2" key="1">
    <citation type="journal article" date="2020" name="ISME J.">
        <title>Uncovering the hidden diversity of litter-decomposition mechanisms in mushroom-forming fungi.</title>
        <authorList>
            <person name="Floudas D."/>
            <person name="Bentzer J."/>
            <person name="Ahren D."/>
            <person name="Johansson T."/>
            <person name="Persson P."/>
            <person name="Tunlid A."/>
        </authorList>
    </citation>
    <scope>NUCLEOTIDE SEQUENCE [LARGE SCALE GENOMIC DNA]</scope>
    <source>
        <strain evidence="1 2">CBS 146.42</strain>
    </source>
</reference>
<dbReference type="AlphaFoldDB" id="A0A8H5LKL2"/>
<evidence type="ECO:0000313" key="1">
    <source>
        <dbReference type="EMBL" id="KAF5360771.1"/>
    </source>
</evidence>
<dbReference type="Proteomes" id="UP000559027">
    <property type="component" value="Unassembled WGS sequence"/>
</dbReference>
<dbReference type="OrthoDB" id="3062527at2759"/>
<comment type="caution">
    <text evidence="1">The sequence shown here is derived from an EMBL/GenBank/DDBJ whole genome shotgun (WGS) entry which is preliminary data.</text>
</comment>
<evidence type="ECO:0000313" key="2">
    <source>
        <dbReference type="Proteomes" id="UP000559027"/>
    </source>
</evidence>
<gene>
    <name evidence="1" type="ORF">D9756_004696</name>
</gene>
<name>A0A8H5LKL2_9AGAR</name>
<evidence type="ECO:0008006" key="3">
    <source>
        <dbReference type="Google" id="ProtNLM"/>
    </source>
</evidence>
<accession>A0A8H5LKL2</accession>
<proteinExistence type="predicted"/>
<keyword evidence="2" id="KW-1185">Reference proteome</keyword>
<sequence>MSLLSRQLAGPEKSYKAPIDCIPADVLIEIFQFASSSFLGLYGSRNAISAVCRAWREIAIGFPGLWTDINIDIAVCYPPIPLLKMWLERSCDASLDIDLTCLFHLFTVKLEKHQHWQRALSVLPRERVKLYVLSAMPVLMEHIHRWRYFSYMVISAPGDGPFNASLLTQLSLRDAGRLEVLKLVTKAAPKAELEILGAVAKAPNLRRFHWSISSRSRLSTSQIDFPWRRLAHVSLHGSSKHVSSVISQCTSAVTLNLLADLTFPMQRQPQMTYSLHELKGLNLQCYMDGLRLLREVDCPNLEILRITVMIQDDFHGLSNDVDDGDDDVLWDHLLWFLHHSNHKLRVLQIEERDEIIQLDLIEKLLSGPSRLTRELYAMEMVLDYADGTAHDTIRNIQNVWKKSEDKFPTPLLDRYELTPFGGEFLHVGWVREECEPFLKKLEYCQDIGISMEPFEKLSNLERDLESAARRYAKSVLAVLAKDIHRWKTFSFTMILSPAHNNSHGASLLSALLFQDATRLEVVRLSTGVDGLAEQTALQAVMKAVNLRNLDWQIPNDFHVSTKTTSWWQRLEHVSLAGNIQHLTSVISQCTNAKALNVITDTAFPTQWQPRLTYSLHKLKGLSLRCVPDTLLLLPWMECPNLEILHLVLLIQDEDSDPTIEDILTTDYNKPWELLSTFLTDPNCRLKILRIDDGENLIPYQWFQNFLLTPCRLMKELYGVMMTLSYDIGNAYAIMDDVIGEPEFAQTGIPEPLLQVHQTTDIGDEYFHVGWIREEFGPYVQRNMRLIRDSDLEIFVEDFERLLHPERFQLDNMWKSSGTDIFDNEEENDQ</sequence>
<dbReference type="Gene3D" id="1.20.1280.50">
    <property type="match status" value="1"/>
</dbReference>
<organism evidence="1 2">
    <name type="scientific">Leucocoprinus leucothites</name>
    <dbReference type="NCBI Taxonomy" id="201217"/>
    <lineage>
        <taxon>Eukaryota</taxon>
        <taxon>Fungi</taxon>
        <taxon>Dikarya</taxon>
        <taxon>Basidiomycota</taxon>
        <taxon>Agaricomycotina</taxon>
        <taxon>Agaricomycetes</taxon>
        <taxon>Agaricomycetidae</taxon>
        <taxon>Agaricales</taxon>
        <taxon>Agaricineae</taxon>
        <taxon>Agaricaceae</taxon>
        <taxon>Leucocoprinus</taxon>
    </lineage>
</organism>
<dbReference type="EMBL" id="JAACJO010000003">
    <property type="protein sequence ID" value="KAF5360771.1"/>
    <property type="molecule type" value="Genomic_DNA"/>
</dbReference>